<dbReference type="InterPro" id="IPR043502">
    <property type="entry name" value="DNA/RNA_pol_sf"/>
</dbReference>
<comment type="caution">
    <text evidence="3">The sequence shown here is derived from an EMBL/GenBank/DDBJ whole genome shotgun (WGS) entry which is preliminary data.</text>
</comment>
<dbReference type="Gene3D" id="3.60.10.10">
    <property type="entry name" value="Endonuclease/exonuclease/phosphatase"/>
    <property type="match status" value="1"/>
</dbReference>
<keyword evidence="1" id="KW-0812">Transmembrane</keyword>
<evidence type="ECO:0000313" key="3">
    <source>
        <dbReference type="EMBL" id="GBG63126.1"/>
    </source>
</evidence>
<evidence type="ECO:0000259" key="2">
    <source>
        <dbReference type="PROSITE" id="PS50878"/>
    </source>
</evidence>
<accession>A0A388JZC7</accession>
<dbReference type="PANTHER" id="PTHR31635:SF196">
    <property type="entry name" value="REVERSE TRANSCRIPTASE DOMAIN-CONTAINING PROTEIN-RELATED"/>
    <property type="match status" value="1"/>
</dbReference>
<dbReference type="SUPFAM" id="SSF56219">
    <property type="entry name" value="DNase I-like"/>
    <property type="match status" value="1"/>
</dbReference>
<dbReference type="Proteomes" id="UP000265515">
    <property type="component" value="Unassembled WGS sequence"/>
</dbReference>
<dbReference type="OrthoDB" id="416119at2759"/>
<dbReference type="PROSITE" id="PS50878">
    <property type="entry name" value="RT_POL"/>
    <property type="match status" value="1"/>
</dbReference>
<evidence type="ECO:0000313" key="4">
    <source>
        <dbReference type="Proteomes" id="UP000265515"/>
    </source>
</evidence>
<gene>
    <name evidence="3" type="ORF">CBR_g36613</name>
</gene>
<dbReference type="CDD" id="cd01650">
    <property type="entry name" value="RT_nLTR_like"/>
    <property type="match status" value="1"/>
</dbReference>
<dbReference type="InterPro" id="IPR036691">
    <property type="entry name" value="Endo/exonu/phosph_ase_sf"/>
</dbReference>
<proteinExistence type="predicted"/>
<feature type="transmembrane region" description="Helical" evidence="1">
    <location>
        <begin position="879"/>
        <end position="898"/>
    </location>
</feature>
<dbReference type="STRING" id="69332.A0A388JZC7"/>
<name>A0A388JZC7_CHABU</name>
<protein>
    <recommendedName>
        <fullName evidence="2">Reverse transcriptase domain-containing protein</fullName>
    </recommendedName>
</protein>
<dbReference type="SUPFAM" id="SSF56672">
    <property type="entry name" value="DNA/RNA polymerases"/>
    <property type="match status" value="1"/>
</dbReference>
<keyword evidence="1" id="KW-0472">Membrane</keyword>
<evidence type="ECO:0000256" key="1">
    <source>
        <dbReference type="SAM" id="Phobius"/>
    </source>
</evidence>
<organism evidence="3 4">
    <name type="scientific">Chara braunii</name>
    <name type="common">Braun's stonewort</name>
    <dbReference type="NCBI Taxonomy" id="69332"/>
    <lineage>
        <taxon>Eukaryota</taxon>
        <taxon>Viridiplantae</taxon>
        <taxon>Streptophyta</taxon>
        <taxon>Charophyceae</taxon>
        <taxon>Charales</taxon>
        <taxon>Characeae</taxon>
        <taxon>Chara</taxon>
    </lineage>
</organism>
<dbReference type="PANTHER" id="PTHR31635">
    <property type="entry name" value="REVERSE TRANSCRIPTASE DOMAIN-CONTAINING PROTEIN-RELATED"/>
    <property type="match status" value="1"/>
</dbReference>
<dbReference type="InterPro" id="IPR000477">
    <property type="entry name" value="RT_dom"/>
</dbReference>
<dbReference type="Gramene" id="GBG63126">
    <property type="protein sequence ID" value="GBG63126"/>
    <property type="gene ID" value="CBR_g36613"/>
</dbReference>
<dbReference type="EMBL" id="BFEA01000035">
    <property type="protein sequence ID" value="GBG63126.1"/>
    <property type="molecule type" value="Genomic_DNA"/>
</dbReference>
<keyword evidence="1" id="KW-1133">Transmembrane helix</keyword>
<keyword evidence="4" id="KW-1185">Reference proteome</keyword>
<dbReference type="Pfam" id="PF00078">
    <property type="entry name" value="RVT_1"/>
    <property type="match status" value="1"/>
</dbReference>
<sequence length="904" mass="102650">MRLVPRSTMASVLVALQEKVYKFYFSIMDARVDPSTADALSGAGVRWFLLDAVRERNSQELEEISITSEVSALLLLNLNEKLLEKENLHSNFLASALVEPWRTASQSSQSQSSRGSSMIRSPAVAQGRWADEVHESNRIQNQAVWSPVQGTRGGVAILLHKKWLPHVIDSEADLWGRWVWLRLRWGQKDLVIMGIYAPSEPSGQATFFKRLQMVIPEADSLLVAGDWNVSLDDAMTEGSSSAGRSDAVALLDLLRNQDLADPFRMLNPDDLGYTWFSHIRRDKGEKVLSVNHLAHPISDHKAVVLDVLLDTGFERGRGHFKFNNWNLEEQEVEDWVKEHMRDWQSVRELFPSSVDWLDGGVAIISGIMDVCSRILARDRNREEADCKKAVERAEWKMEQHPVSELLWAAERERSLAKWDKLQLEKHQRWEEALRVKGVIVQDRLTKDTFQRLLPNRDYQQVVQLNHPFDERAVPVSDPGGMLEYARLYYADVLSTRRTHDTVHSDLSQEIDMWADTAVVLTNEERLSLDRPITMEEGQQTLRVMASGKCPGVDGLTVEFYRKFWNTVGRPLVEVYNDVLTGGRLGKGMTHGVISLMFKKGDKANVRNYRPISVLNVDYKILAKTLALRLGRLLASLVERDQGDFVQGRSIFVNILTAIEFEVVQAKNREVAVLLLDLEKVYDRVGWAFVLATLRKMGFGEGFCRWVIAMYTLSTSAVFVNGHLSQSFQLSRSLRQGCPPAPLLFVLQLEVPLNCIRKHQSIRGIQISTNKDCRVKALADDLFMVSENSKSSLEAIKTILMNYSQLSEALVNWNKSAYILPTQYSLQVEWGMQRVDSKAGERFLGVLVSLQIMESAQGLVLQQRLMTKLRVWGSAWHLSLFGRALVINVALFSLIWYVGTVSQDL</sequence>
<feature type="domain" description="Reverse transcriptase" evidence="2">
    <location>
        <begin position="577"/>
        <end position="847"/>
    </location>
</feature>
<reference evidence="3 4" key="1">
    <citation type="journal article" date="2018" name="Cell">
        <title>The Chara Genome: Secondary Complexity and Implications for Plant Terrestrialization.</title>
        <authorList>
            <person name="Nishiyama T."/>
            <person name="Sakayama H."/>
            <person name="Vries J.D."/>
            <person name="Buschmann H."/>
            <person name="Saint-Marcoux D."/>
            <person name="Ullrich K.K."/>
            <person name="Haas F.B."/>
            <person name="Vanderstraeten L."/>
            <person name="Becker D."/>
            <person name="Lang D."/>
            <person name="Vosolsobe S."/>
            <person name="Rombauts S."/>
            <person name="Wilhelmsson P.K.I."/>
            <person name="Janitza P."/>
            <person name="Kern R."/>
            <person name="Heyl A."/>
            <person name="Rumpler F."/>
            <person name="Villalobos L.I.A.C."/>
            <person name="Clay J.M."/>
            <person name="Skokan R."/>
            <person name="Toyoda A."/>
            <person name="Suzuki Y."/>
            <person name="Kagoshima H."/>
            <person name="Schijlen E."/>
            <person name="Tajeshwar N."/>
            <person name="Catarino B."/>
            <person name="Hetherington A.J."/>
            <person name="Saltykova A."/>
            <person name="Bonnot C."/>
            <person name="Breuninger H."/>
            <person name="Symeonidi A."/>
            <person name="Radhakrishnan G.V."/>
            <person name="Van Nieuwerburgh F."/>
            <person name="Deforce D."/>
            <person name="Chang C."/>
            <person name="Karol K.G."/>
            <person name="Hedrich R."/>
            <person name="Ulvskov P."/>
            <person name="Glockner G."/>
            <person name="Delwiche C.F."/>
            <person name="Petrasek J."/>
            <person name="Van de Peer Y."/>
            <person name="Friml J."/>
            <person name="Beilby M."/>
            <person name="Dolan L."/>
            <person name="Kohara Y."/>
            <person name="Sugano S."/>
            <person name="Fujiyama A."/>
            <person name="Delaux P.-M."/>
            <person name="Quint M."/>
            <person name="TheiBen G."/>
            <person name="Hagemann M."/>
            <person name="Harholt J."/>
            <person name="Dunand C."/>
            <person name="Zachgo S."/>
            <person name="Langdale J."/>
            <person name="Maumus F."/>
            <person name="Straeten D.V.D."/>
            <person name="Gould S.B."/>
            <person name="Rensing S.A."/>
        </authorList>
    </citation>
    <scope>NUCLEOTIDE SEQUENCE [LARGE SCALE GENOMIC DNA]</scope>
    <source>
        <strain evidence="3 4">S276</strain>
    </source>
</reference>
<dbReference type="AlphaFoldDB" id="A0A388JZC7"/>